<evidence type="ECO:0008006" key="4">
    <source>
        <dbReference type="Google" id="ProtNLM"/>
    </source>
</evidence>
<gene>
    <name evidence="2" type="ORF">XM38_022430</name>
</gene>
<sequence>MLDTPDLLRLLHPMLAVVVVLPLVGIATYFATQTRQRRLQLADKDKTKIPPVVGQEHVKIGRWLAGAVVGLALLGLAHPIFKNIIQNQVWAEQPFQVVFIGLMFGLTIAVLALLYRARSRVWRAIFAILTGMGLVILGSQDGVFRRTYEWYVSHYYFGMAAALLMIFSLAILPDIYRSLTWRRTHVVLNTVAVLLFISQGITGTRDLLEIPLHWQEPYIFQCDFANQTCPD</sequence>
<dbReference type="Pfam" id="PF13301">
    <property type="entry name" value="DUF4079"/>
    <property type="match status" value="1"/>
</dbReference>
<keyword evidence="3" id="KW-1185">Reference proteome</keyword>
<feature type="transmembrane region" description="Helical" evidence="1">
    <location>
        <begin position="12"/>
        <end position="31"/>
    </location>
</feature>
<organism evidence="2 3">
    <name type="scientific">Halomicronema hongdechloris C2206</name>
    <dbReference type="NCBI Taxonomy" id="1641165"/>
    <lineage>
        <taxon>Bacteria</taxon>
        <taxon>Bacillati</taxon>
        <taxon>Cyanobacteriota</taxon>
        <taxon>Cyanophyceae</taxon>
        <taxon>Nodosilineales</taxon>
        <taxon>Nodosilineaceae</taxon>
        <taxon>Halomicronema</taxon>
    </lineage>
</organism>
<dbReference type="AlphaFoldDB" id="A0A1Z3HLW2"/>
<feature type="transmembrane region" description="Helical" evidence="1">
    <location>
        <begin position="184"/>
        <end position="202"/>
    </location>
</feature>
<dbReference type="KEGG" id="hhg:XM38_022430"/>
<dbReference type="InterPro" id="IPR025067">
    <property type="entry name" value="DUF4079"/>
</dbReference>
<dbReference type="EMBL" id="CP021983">
    <property type="protein sequence ID" value="ASC71291.1"/>
    <property type="molecule type" value="Genomic_DNA"/>
</dbReference>
<keyword evidence="1" id="KW-0472">Membrane</keyword>
<dbReference type="RefSeq" id="WP_080806532.1">
    <property type="nucleotide sequence ID" value="NZ_CP021983.2"/>
</dbReference>
<evidence type="ECO:0000313" key="3">
    <source>
        <dbReference type="Proteomes" id="UP000191901"/>
    </source>
</evidence>
<dbReference type="Proteomes" id="UP000191901">
    <property type="component" value="Chromosome"/>
</dbReference>
<evidence type="ECO:0000313" key="2">
    <source>
        <dbReference type="EMBL" id="ASC71291.1"/>
    </source>
</evidence>
<feature type="transmembrane region" description="Helical" evidence="1">
    <location>
        <begin position="121"/>
        <end position="140"/>
    </location>
</feature>
<keyword evidence="1" id="KW-0812">Transmembrane</keyword>
<protein>
    <recommendedName>
        <fullName evidence="4">DUF4079 domain-containing protein</fullName>
    </recommendedName>
</protein>
<name>A0A1Z3HLW2_9CYAN</name>
<evidence type="ECO:0000256" key="1">
    <source>
        <dbReference type="SAM" id="Phobius"/>
    </source>
</evidence>
<reference evidence="2 3" key="1">
    <citation type="journal article" date="2016" name="Biochim. Biophys. Acta">
        <title>Characterization of red-shifted phycobilisomes isolated from the chlorophyll f-containing cyanobacterium Halomicronema hongdechloris.</title>
        <authorList>
            <person name="Li Y."/>
            <person name="Lin Y."/>
            <person name="Garvey C.J."/>
            <person name="Birch D."/>
            <person name="Corkery R.W."/>
            <person name="Loughlin P.C."/>
            <person name="Scheer H."/>
            <person name="Willows R.D."/>
            <person name="Chen M."/>
        </authorList>
    </citation>
    <scope>NUCLEOTIDE SEQUENCE [LARGE SCALE GENOMIC DNA]</scope>
    <source>
        <strain evidence="2 3">C2206</strain>
    </source>
</reference>
<feature type="transmembrane region" description="Helical" evidence="1">
    <location>
        <begin position="93"/>
        <end position="114"/>
    </location>
</feature>
<dbReference type="OrthoDB" id="507684at2"/>
<keyword evidence="1" id="KW-1133">Transmembrane helix</keyword>
<feature type="transmembrane region" description="Helical" evidence="1">
    <location>
        <begin position="63"/>
        <end position="81"/>
    </location>
</feature>
<proteinExistence type="predicted"/>
<dbReference type="STRING" id="1641165.XM38_05450"/>
<accession>A0A1Z3HLW2</accession>
<feature type="transmembrane region" description="Helical" evidence="1">
    <location>
        <begin position="152"/>
        <end position="172"/>
    </location>
</feature>